<organism evidence="2 3">
    <name type="scientific">Olea europaea subsp. europaea</name>
    <dbReference type="NCBI Taxonomy" id="158383"/>
    <lineage>
        <taxon>Eukaryota</taxon>
        <taxon>Viridiplantae</taxon>
        <taxon>Streptophyta</taxon>
        <taxon>Embryophyta</taxon>
        <taxon>Tracheophyta</taxon>
        <taxon>Spermatophyta</taxon>
        <taxon>Magnoliopsida</taxon>
        <taxon>eudicotyledons</taxon>
        <taxon>Gunneridae</taxon>
        <taxon>Pentapetalae</taxon>
        <taxon>asterids</taxon>
        <taxon>lamiids</taxon>
        <taxon>Lamiales</taxon>
        <taxon>Oleaceae</taxon>
        <taxon>Oleeae</taxon>
        <taxon>Olea</taxon>
    </lineage>
</organism>
<reference evidence="2 3" key="1">
    <citation type="submission" date="2019-12" db="EMBL/GenBank/DDBJ databases">
        <authorList>
            <person name="Alioto T."/>
            <person name="Alioto T."/>
            <person name="Gomez Garrido J."/>
        </authorList>
    </citation>
    <scope>NUCLEOTIDE SEQUENCE [LARGE SCALE GENOMIC DNA]</scope>
</reference>
<proteinExistence type="predicted"/>
<evidence type="ECO:0000313" key="3">
    <source>
        <dbReference type="Proteomes" id="UP000594638"/>
    </source>
</evidence>
<feature type="non-terminal residue" evidence="2">
    <location>
        <position position="96"/>
    </location>
</feature>
<dbReference type="EMBL" id="CACTIH010009124">
    <property type="protein sequence ID" value="CAA3025066.1"/>
    <property type="molecule type" value="Genomic_DNA"/>
</dbReference>
<dbReference type="Gramene" id="OE9A070352T1">
    <property type="protein sequence ID" value="OE9A070352C1"/>
    <property type="gene ID" value="OE9A070352"/>
</dbReference>
<sequence length="96" mass="10512">MRQKNTLCDHDYGNRPTDITAMTPNVPQSEVIDHDDANLKGNSEHFQDVDVVPESVAGATVNHGDIYFTEDDLQQVQRRTAQSIVVAESGDGNQGS</sequence>
<protein>
    <submittedName>
        <fullName evidence="2">Uncharacterized protein</fullName>
    </submittedName>
</protein>
<dbReference type="AlphaFoldDB" id="A0A8S0V5A4"/>
<evidence type="ECO:0000256" key="1">
    <source>
        <dbReference type="SAM" id="MobiDB-lite"/>
    </source>
</evidence>
<name>A0A8S0V5A4_OLEEU</name>
<keyword evidence="3" id="KW-1185">Reference proteome</keyword>
<evidence type="ECO:0000313" key="2">
    <source>
        <dbReference type="EMBL" id="CAA3025066.1"/>
    </source>
</evidence>
<dbReference type="Proteomes" id="UP000594638">
    <property type="component" value="Unassembled WGS sequence"/>
</dbReference>
<accession>A0A8S0V5A4</accession>
<feature type="region of interest" description="Disordered" evidence="1">
    <location>
        <begin position="1"/>
        <end position="23"/>
    </location>
</feature>
<gene>
    <name evidence="2" type="ORF">OLEA9_A070352</name>
</gene>
<comment type="caution">
    <text evidence="2">The sequence shown here is derived from an EMBL/GenBank/DDBJ whole genome shotgun (WGS) entry which is preliminary data.</text>
</comment>